<dbReference type="GO" id="GO:0016887">
    <property type="term" value="F:ATP hydrolysis activity"/>
    <property type="evidence" value="ECO:0007669"/>
    <property type="project" value="InterPro"/>
</dbReference>
<evidence type="ECO:0000313" key="12">
    <source>
        <dbReference type="EMBL" id="EPS42062.1"/>
    </source>
</evidence>
<dbReference type="Proteomes" id="UP000015100">
    <property type="component" value="Unassembled WGS sequence"/>
</dbReference>
<keyword evidence="13" id="KW-1185">Reference proteome</keyword>
<dbReference type="CDD" id="cd18578">
    <property type="entry name" value="ABC_6TM_Pgp_ABCB1_D2_like"/>
    <property type="match status" value="1"/>
</dbReference>
<dbReference type="GO" id="GO:0005743">
    <property type="term" value="C:mitochondrial inner membrane"/>
    <property type="evidence" value="ECO:0007669"/>
    <property type="project" value="TreeGrafter"/>
</dbReference>
<dbReference type="OMA" id="TFWACLT"/>
<keyword evidence="5" id="KW-0067">ATP-binding</keyword>
<evidence type="ECO:0000256" key="5">
    <source>
        <dbReference type="ARBA" id="ARBA00022840"/>
    </source>
</evidence>
<keyword evidence="2" id="KW-0813">Transport</keyword>
<dbReference type="InterPro" id="IPR003439">
    <property type="entry name" value="ABC_transporter-like_ATP-bd"/>
</dbReference>
<dbReference type="SMART" id="SM00382">
    <property type="entry name" value="AAA"/>
    <property type="match status" value="2"/>
</dbReference>
<keyword evidence="4" id="KW-0547">Nucleotide-binding</keyword>
<feature type="transmembrane region" description="Helical" evidence="9">
    <location>
        <begin position="927"/>
        <end position="950"/>
    </location>
</feature>
<dbReference type="InterPro" id="IPR036640">
    <property type="entry name" value="ABC1_TM_sf"/>
</dbReference>
<dbReference type="Gene3D" id="3.40.50.300">
    <property type="entry name" value="P-loop containing nucleotide triphosphate hydrolases"/>
    <property type="match status" value="2"/>
</dbReference>
<dbReference type="HOGENOM" id="CLU_000604_17_2_1"/>
<feature type="domain" description="ABC transporter" evidence="10">
    <location>
        <begin position="509"/>
        <end position="750"/>
    </location>
</feature>
<evidence type="ECO:0000313" key="13">
    <source>
        <dbReference type="Proteomes" id="UP000015100"/>
    </source>
</evidence>
<evidence type="ECO:0000256" key="3">
    <source>
        <dbReference type="ARBA" id="ARBA00022692"/>
    </source>
</evidence>
<keyword evidence="3 9" id="KW-0812">Transmembrane</keyword>
<feature type="transmembrane region" description="Helical" evidence="9">
    <location>
        <begin position="230"/>
        <end position="252"/>
    </location>
</feature>
<name>S8C325_DACHA</name>
<feature type="region of interest" description="Disordered" evidence="8">
    <location>
        <begin position="833"/>
        <end position="864"/>
    </location>
</feature>
<dbReference type="InterPro" id="IPR027417">
    <property type="entry name" value="P-loop_NTPase"/>
</dbReference>
<feature type="transmembrane region" description="Helical" evidence="9">
    <location>
        <begin position="415"/>
        <end position="433"/>
    </location>
</feature>
<dbReference type="FunFam" id="3.40.50.300:FF:000604">
    <property type="entry name" value="ABC transporter B family member 28"/>
    <property type="match status" value="2"/>
</dbReference>
<feature type="region of interest" description="Disordered" evidence="8">
    <location>
        <begin position="777"/>
        <end position="802"/>
    </location>
</feature>
<feature type="transmembrane region" description="Helical" evidence="9">
    <location>
        <begin position="329"/>
        <end position="347"/>
    </location>
</feature>
<sequence length="1454" mass="161571">MALDTLDDTKLQLNTVSSEEPPTKNGGCGEGSNFVDEPTESLTDQPFATTAKWKKPTVRPLQICTEGIGEWDEGEDGLSTLCPSPTSSLGSLLDDDDTVVEEEFEDSDTSTLINDKGSSDEIPIYKRNIYSLWRRTANWKSAPLFLKPSFLEGDERAMRRHVSWASYFAFTRKRHTFILIFGIISAIISAGVLPASSLLLGGIFGEFALFGRGDLPLDELLPRTIVWVKYYLILAGGGWFSYGIFYGSWIWFGELQAESAREVLYTALMAKELEWFDNTEHEILTVANRCHTQIREFQLAVSQPLGLVLQSAVTACACLGVAFYFSWKLTLVCLAGTPIAALAVWFFSNHIERWIDLQSLALGSANQSISRAVKGIDTVKYFSGQEWESNLYKTAIKAAGLAYHRIAFHAALQNGILRFLTLMMFVQGFWYATTLVAPDTPQDEVAGYITTFWACLMAGQQIETVLPLVIFLEKGKVAASNLRRLAAPDVEYDILKREGARPKKCDGFISFDKLSVSFTYPSRRDVASLNSLSMLVKAGETIFIVGKSGCGKSTLANILLTVWKHNSGSIFIDEYPLEKLDRDWIYQNITYVPQRPALFNESVSRNIRFGTKDSDGLTVKDLWRSCEDVFLTDFLAGLPDGLRTILTPGATNFSGGQRQRLSLARARLRDTPIMILDEPTTGLDEATKVLVMNTLREWRKSKTTIIITHNLSDIRPDDWVYVMDAGRVVQGGVRKDLEATHKSPFADLMRDTNTSYESQSPASVRYEESLLDYYMGNNDKENTSGNRGTHLEPASALQSSLSPVNMRRSANRVTFAPDHRTTILSIHPRREFGRNVSQRRKRPRRTRQSMEEIPPTPETKSKMSKDQGLRYIFSTVREHTTGREKTGLAFGIVCCVISAATTPGFSYALARLVESFFTDFTGDRAEFWAFVIMGIAAADSITASLQIYFLEYVGQRWIDSVRAKAYRLVMSQARSWFDVDKNQISRIAQDLEHHAEEMRNLLGRYMGFAINALVILAVGVGWSFAEDLELTAVGLAAAPALVLVLRLFTWVSERYEERGNEEAEKLGVFLQDVLVNLVTVRVLSLKDYFDHKHKKLLRSALSAGRKRAFFTGLTVGSSDSVVSLATALLFWYGARLIVNKGLQMEHTLTVFAMLLFSLSNSAAILRIIPQVSSSKDSARRVLRLLELKDICHENQGCRKVELDGSLIVRDVSFSYPSRRTMVLKNVSLQINPGEFIAIVGASGSGKSTLVALMERLYAPTSGDMIYSGYQSADLCIVELRRQIAIVPQNPYLFPASVKENILYGIDRTSGGGADSVPPLQQIINAAKGAGLTEWIDSLPDGYDTLLAMGDESLSGGQLQKIAIARALVRKPKVLILDECTNGLDLPSANTVMSTLWGLRHSGGWGKLGTTVIMVTHKPDMMRIADRIVVMDGGKIVDQGDMHNWLPGVKALSGC</sequence>
<feature type="compositionally biased region" description="Basic residues" evidence="8">
    <location>
        <begin position="837"/>
        <end position="847"/>
    </location>
</feature>
<dbReference type="InterPro" id="IPR017871">
    <property type="entry name" value="ABC_transporter-like_CS"/>
</dbReference>
<dbReference type="EMBL" id="AQGS01000129">
    <property type="protein sequence ID" value="EPS42062.1"/>
    <property type="molecule type" value="Genomic_DNA"/>
</dbReference>
<feature type="region of interest" description="Disordered" evidence="8">
    <location>
        <begin position="1"/>
        <end position="41"/>
    </location>
</feature>
<dbReference type="OrthoDB" id="6500128at2759"/>
<dbReference type="Gene3D" id="1.20.1560.10">
    <property type="entry name" value="ABC transporter type 1, transmembrane domain"/>
    <property type="match status" value="2"/>
</dbReference>
<gene>
    <name evidence="12" type="ORF">H072_3819</name>
</gene>
<keyword evidence="6 9" id="KW-1133">Transmembrane helix</keyword>
<dbReference type="GO" id="GO:0005524">
    <property type="term" value="F:ATP binding"/>
    <property type="evidence" value="ECO:0007669"/>
    <property type="project" value="UniProtKB-KW"/>
</dbReference>
<dbReference type="InterPro" id="IPR039421">
    <property type="entry name" value="Type_1_exporter"/>
</dbReference>
<reference evidence="13" key="2">
    <citation type="submission" date="2013-04" db="EMBL/GenBank/DDBJ databases">
        <title>Genomic mechanisms accounting for the adaptation to parasitism in nematode-trapping fungi.</title>
        <authorList>
            <person name="Ahren D.G."/>
        </authorList>
    </citation>
    <scope>NUCLEOTIDE SEQUENCE [LARGE SCALE GENOMIC DNA]</scope>
    <source>
        <strain evidence="13">CBS 200.50</strain>
    </source>
</reference>
<evidence type="ECO:0000256" key="4">
    <source>
        <dbReference type="ARBA" id="ARBA00022741"/>
    </source>
</evidence>
<protein>
    <submittedName>
        <fullName evidence="12">Uncharacterized protein</fullName>
    </submittedName>
</protein>
<evidence type="ECO:0000259" key="11">
    <source>
        <dbReference type="PROSITE" id="PS50929"/>
    </source>
</evidence>
<feature type="transmembrane region" description="Helical" evidence="9">
    <location>
        <begin position="177"/>
        <end position="210"/>
    </location>
</feature>
<dbReference type="GO" id="GO:0015421">
    <property type="term" value="F:ABC-type oligopeptide transporter activity"/>
    <property type="evidence" value="ECO:0007669"/>
    <property type="project" value="TreeGrafter"/>
</dbReference>
<feature type="transmembrane region" description="Helical" evidence="9">
    <location>
        <begin position="305"/>
        <end position="323"/>
    </location>
</feature>
<comment type="subcellular location">
    <subcellularLocation>
        <location evidence="1">Membrane</location>
        <topology evidence="1">Multi-pass membrane protein</topology>
    </subcellularLocation>
</comment>
<dbReference type="PANTHER" id="PTHR43394:SF15">
    <property type="entry name" value="ALPHA-FACTOR-TRANSPORTING ATPASE"/>
    <property type="match status" value="1"/>
</dbReference>
<dbReference type="InterPro" id="IPR003593">
    <property type="entry name" value="AAA+_ATPase"/>
</dbReference>
<feature type="transmembrane region" description="Helical" evidence="9">
    <location>
        <begin position="1030"/>
        <end position="1048"/>
    </location>
</feature>
<evidence type="ECO:0000256" key="1">
    <source>
        <dbReference type="ARBA" id="ARBA00004141"/>
    </source>
</evidence>
<dbReference type="InterPro" id="IPR011527">
    <property type="entry name" value="ABC1_TM_dom"/>
</dbReference>
<dbReference type="Pfam" id="PF00005">
    <property type="entry name" value="ABC_tran"/>
    <property type="match status" value="2"/>
</dbReference>
<feature type="transmembrane region" description="Helical" evidence="9">
    <location>
        <begin position="887"/>
        <end position="907"/>
    </location>
</feature>
<feature type="domain" description="ABC transporter" evidence="10">
    <location>
        <begin position="1206"/>
        <end position="1451"/>
    </location>
</feature>
<evidence type="ECO:0000256" key="9">
    <source>
        <dbReference type="SAM" id="Phobius"/>
    </source>
</evidence>
<dbReference type="Pfam" id="PF00664">
    <property type="entry name" value="ABC_membrane"/>
    <property type="match status" value="2"/>
</dbReference>
<feature type="transmembrane region" description="Helical" evidence="9">
    <location>
        <begin position="1005"/>
        <end position="1024"/>
    </location>
</feature>
<dbReference type="eggNOG" id="KOG0055">
    <property type="taxonomic scope" value="Eukaryota"/>
</dbReference>
<evidence type="ECO:0000256" key="7">
    <source>
        <dbReference type="ARBA" id="ARBA00023136"/>
    </source>
</evidence>
<dbReference type="SUPFAM" id="SSF52540">
    <property type="entry name" value="P-loop containing nucleoside triphosphate hydrolases"/>
    <property type="match status" value="2"/>
</dbReference>
<dbReference type="PANTHER" id="PTHR43394">
    <property type="entry name" value="ATP-DEPENDENT PERMEASE MDL1, MITOCHONDRIAL"/>
    <property type="match status" value="1"/>
</dbReference>
<organism evidence="12 13">
    <name type="scientific">Dactylellina haptotyla (strain CBS 200.50)</name>
    <name type="common">Nematode-trapping fungus</name>
    <name type="synonym">Monacrosporium haptotylum</name>
    <dbReference type="NCBI Taxonomy" id="1284197"/>
    <lineage>
        <taxon>Eukaryota</taxon>
        <taxon>Fungi</taxon>
        <taxon>Dikarya</taxon>
        <taxon>Ascomycota</taxon>
        <taxon>Pezizomycotina</taxon>
        <taxon>Orbiliomycetes</taxon>
        <taxon>Orbiliales</taxon>
        <taxon>Orbiliaceae</taxon>
        <taxon>Dactylellina</taxon>
    </lineage>
</organism>
<accession>S8C325</accession>
<proteinExistence type="predicted"/>
<dbReference type="STRING" id="1284197.S8C325"/>
<reference evidence="12 13" key="1">
    <citation type="journal article" date="2013" name="PLoS Genet.">
        <title>Genomic mechanisms accounting for the adaptation to parasitism in nematode-trapping fungi.</title>
        <authorList>
            <person name="Meerupati T."/>
            <person name="Andersson K.M."/>
            <person name="Friman E."/>
            <person name="Kumar D."/>
            <person name="Tunlid A."/>
            <person name="Ahren D."/>
        </authorList>
    </citation>
    <scope>NUCLEOTIDE SEQUENCE [LARGE SCALE GENOMIC DNA]</scope>
    <source>
        <strain evidence="12 13">CBS 200.50</strain>
    </source>
</reference>
<dbReference type="SUPFAM" id="SSF90123">
    <property type="entry name" value="ABC transporter transmembrane region"/>
    <property type="match status" value="2"/>
</dbReference>
<dbReference type="PROSITE" id="PS50893">
    <property type="entry name" value="ABC_TRANSPORTER_2"/>
    <property type="match status" value="2"/>
</dbReference>
<feature type="transmembrane region" description="Helical" evidence="9">
    <location>
        <begin position="1146"/>
        <end position="1168"/>
    </location>
</feature>
<comment type="caution">
    <text evidence="12">The sequence shown here is derived from an EMBL/GenBank/DDBJ whole genome shotgun (WGS) entry which is preliminary data.</text>
</comment>
<evidence type="ECO:0000256" key="8">
    <source>
        <dbReference type="SAM" id="MobiDB-lite"/>
    </source>
</evidence>
<feature type="domain" description="ABC transmembrane type-1" evidence="11">
    <location>
        <begin position="889"/>
        <end position="1173"/>
    </location>
</feature>
<evidence type="ECO:0000256" key="2">
    <source>
        <dbReference type="ARBA" id="ARBA00022448"/>
    </source>
</evidence>
<feature type="transmembrane region" description="Helical" evidence="9">
    <location>
        <begin position="445"/>
        <end position="472"/>
    </location>
</feature>
<evidence type="ECO:0000259" key="10">
    <source>
        <dbReference type="PROSITE" id="PS50893"/>
    </source>
</evidence>
<dbReference type="CDD" id="cd18577">
    <property type="entry name" value="ABC_6TM_Pgp_ABCB1_D1_like"/>
    <property type="match status" value="1"/>
</dbReference>
<dbReference type="GO" id="GO:0090374">
    <property type="term" value="P:oligopeptide export from mitochondrion"/>
    <property type="evidence" value="ECO:0007669"/>
    <property type="project" value="TreeGrafter"/>
</dbReference>
<keyword evidence="7 9" id="KW-0472">Membrane</keyword>
<dbReference type="PROSITE" id="PS00211">
    <property type="entry name" value="ABC_TRANSPORTER_1"/>
    <property type="match status" value="1"/>
</dbReference>
<dbReference type="PROSITE" id="PS50929">
    <property type="entry name" value="ABC_TM1F"/>
    <property type="match status" value="2"/>
</dbReference>
<evidence type="ECO:0000256" key="6">
    <source>
        <dbReference type="ARBA" id="ARBA00022989"/>
    </source>
</evidence>
<feature type="transmembrane region" description="Helical" evidence="9">
    <location>
        <begin position="1108"/>
        <end position="1134"/>
    </location>
</feature>
<feature type="domain" description="ABC transmembrane type-1" evidence="11">
    <location>
        <begin position="180"/>
        <end position="437"/>
    </location>
</feature>
<feature type="compositionally biased region" description="Polar residues" evidence="8">
    <location>
        <begin position="11"/>
        <end position="20"/>
    </location>
</feature>